<reference evidence="2" key="2">
    <citation type="journal article" date="2022" name="Res Sq">
        <title>Comparative Genomics Reveals Insights into the Divergent Evolution of Astigmatic Mites and Household Pest Adaptations.</title>
        <authorList>
            <person name="Xiong Q."/>
            <person name="Wan A.T.-Y."/>
            <person name="Liu X.-Y."/>
            <person name="Fung C.S.-H."/>
            <person name="Xiao X."/>
            <person name="Malainual N."/>
            <person name="Hou J."/>
            <person name="Wang L."/>
            <person name="Wang M."/>
            <person name="Yang K."/>
            <person name="Cui Y."/>
            <person name="Leung E."/>
            <person name="Nong W."/>
            <person name="Shin S.-K."/>
            <person name="Au S."/>
            <person name="Jeong K.Y."/>
            <person name="Chew F.T."/>
            <person name="Hui J."/>
            <person name="Leung T.F."/>
            <person name="Tungtrongchitr A."/>
            <person name="Zhong N."/>
            <person name="Liu Z."/>
            <person name="Tsui S."/>
        </authorList>
    </citation>
    <scope>NUCLEOTIDE SEQUENCE</scope>
    <source>
        <strain evidence="2">Derf</strain>
        <tissue evidence="2">Whole organism</tissue>
    </source>
</reference>
<comment type="caution">
    <text evidence="2">The sequence shown here is derived from an EMBL/GenBank/DDBJ whole genome shotgun (WGS) entry which is preliminary data.</text>
</comment>
<feature type="region of interest" description="Disordered" evidence="1">
    <location>
        <begin position="1"/>
        <end position="44"/>
    </location>
</feature>
<evidence type="ECO:0000313" key="3">
    <source>
        <dbReference type="Proteomes" id="UP000790347"/>
    </source>
</evidence>
<evidence type="ECO:0000313" key="2">
    <source>
        <dbReference type="EMBL" id="KAH9511428.1"/>
    </source>
</evidence>
<dbReference type="Proteomes" id="UP000790347">
    <property type="component" value="Unassembled WGS sequence"/>
</dbReference>
<dbReference type="EMBL" id="ASGP02000004">
    <property type="protein sequence ID" value="KAH9511428.1"/>
    <property type="molecule type" value="Genomic_DNA"/>
</dbReference>
<gene>
    <name evidence="2" type="ORF">DERF_009890</name>
</gene>
<evidence type="ECO:0000256" key="1">
    <source>
        <dbReference type="SAM" id="MobiDB-lite"/>
    </source>
</evidence>
<proteinExistence type="predicted"/>
<reference evidence="2" key="1">
    <citation type="submission" date="2013-05" db="EMBL/GenBank/DDBJ databases">
        <authorList>
            <person name="Yim A.K.Y."/>
            <person name="Chan T.F."/>
            <person name="Ji K.M."/>
            <person name="Liu X.Y."/>
            <person name="Zhou J.W."/>
            <person name="Li R.Q."/>
            <person name="Yang K.Y."/>
            <person name="Li J."/>
            <person name="Li M."/>
            <person name="Law P.T.W."/>
            <person name="Wu Y.L."/>
            <person name="Cai Z.L."/>
            <person name="Qin H."/>
            <person name="Bao Y."/>
            <person name="Leung R.K.K."/>
            <person name="Ng P.K.S."/>
            <person name="Zou J."/>
            <person name="Zhong X.J."/>
            <person name="Ran P.X."/>
            <person name="Zhong N.S."/>
            <person name="Liu Z.G."/>
            <person name="Tsui S.K.W."/>
        </authorList>
    </citation>
    <scope>NUCLEOTIDE SEQUENCE</scope>
    <source>
        <strain evidence="2">Derf</strain>
        <tissue evidence="2">Whole organism</tissue>
    </source>
</reference>
<feature type="compositionally biased region" description="Polar residues" evidence="1">
    <location>
        <begin position="23"/>
        <end position="35"/>
    </location>
</feature>
<name>A0A922HXA4_DERFA</name>
<organism evidence="2 3">
    <name type="scientific">Dermatophagoides farinae</name>
    <name type="common">American house dust mite</name>
    <dbReference type="NCBI Taxonomy" id="6954"/>
    <lineage>
        <taxon>Eukaryota</taxon>
        <taxon>Metazoa</taxon>
        <taxon>Ecdysozoa</taxon>
        <taxon>Arthropoda</taxon>
        <taxon>Chelicerata</taxon>
        <taxon>Arachnida</taxon>
        <taxon>Acari</taxon>
        <taxon>Acariformes</taxon>
        <taxon>Sarcoptiformes</taxon>
        <taxon>Astigmata</taxon>
        <taxon>Psoroptidia</taxon>
        <taxon>Analgoidea</taxon>
        <taxon>Pyroglyphidae</taxon>
        <taxon>Dermatophagoidinae</taxon>
        <taxon>Dermatophagoides</taxon>
    </lineage>
</organism>
<dbReference type="AlphaFoldDB" id="A0A922HXA4"/>
<keyword evidence="3" id="KW-1185">Reference proteome</keyword>
<sequence>MNFYCFTPNPGHHTVTDEHIPHRQTTTMKPSSPQGGSRKRPRPSVPVYHIMNHFSTPYRMLKQNGDNLISVGMPGDRDDWLSHGFLGHSHDTGHPAFESRYTIEAASITGLAPDVAPTKLAHLHKQTQLRHLHAP</sequence>
<protein>
    <submittedName>
        <fullName evidence="2">Uncharacterized protein</fullName>
    </submittedName>
</protein>
<accession>A0A922HXA4</accession>